<evidence type="ECO:0000256" key="1">
    <source>
        <dbReference type="SAM" id="MobiDB-lite"/>
    </source>
</evidence>
<feature type="region of interest" description="Disordered" evidence="1">
    <location>
        <begin position="1"/>
        <end position="126"/>
    </location>
</feature>
<feature type="compositionally biased region" description="Polar residues" evidence="1">
    <location>
        <begin position="360"/>
        <end position="369"/>
    </location>
</feature>
<keyword evidence="3" id="KW-1185">Reference proteome</keyword>
<evidence type="ECO:0000313" key="2">
    <source>
        <dbReference type="EMBL" id="CEH16632.1"/>
    </source>
</evidence>
<feature type="compositionally biased region" description="Acidic residues" evidence="1">
    <location>
        <begin position="169"/>
        <end position="178"/>
    </location>
</feature>
<feature type="compositionally biased region" description="Low complexity" evidence="1">
    <location>
        <begin position="199"/>
        <end position="220"/>
    </location>
</feature>
<dbReference type="EMBL" id="CCYA01000318">
    <property type="protein sequence ID" value="CEH16632.1"/>
    <property type="molecule type" value="Genomic_DNA"/>
</dbReference>
<proteinExistence type="predicted"/>
<feature type="region of interest" description="Disordered" evidence="1">
    <location>
        <begin position="301"/>
        <end position="395"/>
    </location>
</feature>
<reference evidence="2 3" key="1">
    <citation type="submission" date="2014-09" db="EMBL/GenBank/DDBJ databases">
        <authorList>
            <person name="Magalhaes I.L.F."/>
            <person name="Oliveira U."/>
            <person name="Santos F.R."/>
            <person name="Vidigal T.H.D.A."/>
            <person name="Brescovit A.D."/>
            <person name="Santos A.J."/>
        </authorList>
    </citation>
    <scope>NUCLEOTIDE SEQUENCE [LARGE SCALE GENOMIC DNA]</scope>
</reference>
<feature type="compositionally biased region" description="Polar residues" evidence="1">
    <location>
        <begin position="301"/>
        <end position="317"/>
    </location>
</feature>
<organism evidence="2 3">
    <name type="scientific">Ceraceosorus bombacis</name>
    <dbReference type="NCBI Taxonomy" id="401625"/>
    <lineage>
        <taxon>Eukaryota</taxon>
        <taxon>Fungi</taxon>
        <taxon>Dikarya</taxon>
        <taxon>Basidiomycota</taxon>
        <taxon>Ustilaginomycotina</taxon>
        <taxon>Exobasidiomycetes</taxon>
        <taxon>Ceraceosorales</taxon>
        <taxon>Ceraceosoraceae</taxon>
        <taxon>Ceraceosorus</taxon>
    </lineage>
</organism>
<evidence type="ECO:0000313" key="3">
    <source>
        <dbReference type="Proteomes" id="UP000054845"/>
    </source>
</evidence>
<name>A0A0P1BJQ1_9BASI</name>
<feature type="compositionally biased region" description="Polar residues" evidence="1">
    <location>
        <begin position="100"/>
        <end position="115"/>
    </location>
</feature>
<feature type="compositionally biased region" description="Low complexity" evidence="1">
    <location>
        <begin position="370"/>
        <end position="382"/>
    </location>
</feature>
<feature type="compositionally biased region" description="Low complexity" evidence="1">
    <location>
        <begin position="8"/>
        <end position="18"/>
    </location>
</feature>
<protein>
    <submittedName>
        <fullName evidence="2">Uncharacterized protein</fullName>
    </submittedName>
</protein>
<feature type="region of interest" description="Disordered" evidence="1">
    <location>
        <begin position="168"/>
        <end position="220"/>
    </location>
</feature>
<feature type="compositionally biased region" description="Low complexity" evidence="1">
    <location>
        <begin position="508"/>
        <end position="520"/>
    </location>
</feature>
<accession>A0A0P1BJQ1</accession>
<sequence length="576" mass="61548">MAKDAAAPRRATAARSSRNGFVNSSTTSQRRTKAVQAASKRSIGTPSSSSESELSYNSRDNEDDYGQSRSEASAGPFVASSPLITRTVKLRPARTRESEQVTQSSPITYASSFRQPSAPVRRGYGKGMTTGIRRFRALGASVGSDFGLPSRVWDPSPEREVAPMTQTYDDSDLSEVDEPAPMGSAGQDSSERAVEWTRSSESASEAHAHSPFSESSRGSPSIFDSASRIALGSESALTPCTSPLLNDTAITDIPKLPAKVLGRLSPSTLRLLRAAADGKDVTSLNDEELIIEEALAPWSYNSDQQQPLSSSPCSVSRRTAARVPRSLRESGVAGPRGQTFSDGSSSSSSSTSRALLNRGLQGSATPPSQRSLPALPARPASAMKPTPKSDYSSGREPFVRLDLTAERLPAKQAIRFSVPKSTSGGIGAEDDDDEPSPFEASEHADILTAPVASGRREVSKPSKATRSSRGRTLKRTEPASPVPLSLRQAKKKQAISASQPARSRRASEASNVSSSPSAARQHQSKHVNKTYSLSTRLGLPKKSFYARNKREETSPTPEGRVPDLQYSRVPVSSKVR</sequence>
<dbReference type="Proteomes" id="UP000054845">
    <property type="component" value="Unassembled WGS sequence"/>
</dbReference>
<feature type="compositionally biased region" description="Low complexity" evidence="1">
    <location>
        <begin position="341"/>
        <end position="352"/>
    </location>
</feature>
<dbReference type="OrthoDB" id="10356848at2759"/>
<dbReference type="AlphaFoldDB" id="A0A0P1BJQ1"/>
<feature type="compositionally biased region" description="Polar residues" evidence="1">
    <location>
        <begin position="19"/>
        <end position="29"/>
    </location>
</feature>
<feature type="region of interest" description="Disordered" evidence="1">
    <location>
        <begin position="414"/>
        <end position="576"/>
    </location>
</feature>